<keyword evidence="3" id="KW-1185">Reference proteome</keyword>
<accession>A0A251UXN4</accession>
<dbReference type="Gramene" id="mRNA:HanXRQr2_Chr12g0556971">
    <property type="protein sequence ID" value="mRNA:HanXRQr2_Chr12g0556971"/>
    <property type="gene ID" value="HanXRQr2_Chr12g0556971"/>
</dbReference>
<reference evidence="2" key="2">
    <citation type="submission" date="2017-02" db="EMBL/GenBank/DDBJ databases">
        <title>Sunflower complete genome.</title>
        <authorList>
            <person name="Langlade N."/>
            <person name="Munos S."/>
        </authorList>
    </citation>
    <scope>NUCLEOTIDE SEQUENCE [LARGE SCALE GENOMIC DNA]</scope>
    <source>
        <tissue evidence="2">Leaves</tissue>
    </source>
</reference>
<sequence>MFQVSVRVHSLKIWFGLWIHVNRVFRAQVRYGQVGDDLQPLSSGGYVVSSGSVESRLVSRFSFEYKSASFNKSERSELFGFIFSCSCSTEVKVSQHETALRNHARLALHRNAKVTFSKLWNSWNRRTHGNSSN</sequence>
<gene>
    <name evidence="2" type="ORF">HannXRQ_Chr04g0107821</name>
    <name evidence="1" type="ORF">HanXRQr2_Chr12g0556971</name>
</gene>
<dbReference type="AlphaFoldDB" id="A0A251UXN4"/>
<evidence type="ECO:0000313" key="1">
    <source>
        <dbReference type="EMBL" id="KAF5779234.1"/>
    </source>
</evidence>
<dbReference type="InParanoid" id="A0A251UXN4"/>
<name>A0A251UXN4_HELAN</name>
<dbReference type="EMBL" id="MNCJ02000327">
    <property type="protein sequence ID" value="KAF5779234.1"/>
    <property type="molecule type" value="Genomic_DNA"/>
</dbReference>
<protein>
    <submittedName>
        <fullName evidence="2">Uncharacterized protein</fullName>
    </submittedName>
</protein>
<dbReference type="EMBL" id="CM007893">
    <property type="protein sequence ID" value="OTG28137.1"/>
    <property type="molecule type" value="Genomic_DNA"/>
</dbReference>
<reference evidence="1 3" key="1">
    <citation type="journal article" date="2017" name="Nature">
        <title>The sunflower genome provides insights into oil metabolism, flowering and Asterid evolution.</title>
        <authorList>
            <person name="Badouin H."/>
            <person name="Gouzy J."/>
            <person name="Grassa C.J."/>
            <person name="Murat F."/>
            <person name="Staton S.E."/>
            <person name="Cottret L."/>
            <person name="Lelandais-Briere C."/>
            <person name="Owens G.L."/>
            <person name="Carrere S."/>
            <person name="Mayjonade B."/>
            <person name="Legrand L."/>
            <person name="Gill N."/>
            <person name="Kane N.C."/>
            <person name="Bowers J.E."/>
            <person name="Hubner S."/>
            <person name="Bellec A."/>
            <person name="Berard A."/>
            <person name="Berges H."/>
            <person name="Blanchet N."/>
            <person name="Boniface M.C."/>
            <person name="Brunel D."/>
            <person name="Catrice O."/>
            <person name="Chaidir N."/>
            <person name="Claudel C."/>
            <person name="Donnadieu C."/>
            <person name="Faraut T."/>
            <person name="Fievet G."/>
            <person name="Helmstetter N."/>
            <person name="King M."/>
            <person name="Knapp S.J."/>
            <person name="Lai Z."/>
            <person name="Le Paslier M.C."/>
            <person name="Lippi Y."/>
            <person name="Lorenzon L."/>
            <person name="Mandel J.R."/>
            <person name="Marage G."/>
            <person name="Marchand G."/>
            <person name="Marquand E."/>
            <person name="Bret-Mestries E."/>
            <person name="Morien E."/>
            <person name="Nambeesan S."/>
            <person name="Nguyen T."/>
            <person name="Pegot-Espagnet P."/>
            <person name="Pouilly N."/>
            <person name="Raftis F."/>
            <person name="Sallet E."/>
            <person name="Schiex T."/>
            <person name="Thomas J."/>
            <person name="Vandecasteele C."/>
            <person name="Vares D."/>
            <person name="Vear F."/>
            <person name="Vautrin S."/>
            <person name="Crespi M."/>
            <person name="Mangin B."/>
            <person name="Burke J.M."/>
            <person name="Salse J."/>
            <person name="Munos S."/>
            <person name="Vincourt P."/>
            <person name="Rieseberg L.H."/>
            <person name="Langlade N.B."/>
        </authorList>
    </citation>
    <scope>NUCLEOTIDE SEQUENCE [LARGE SCALE GENOMIC DNA]</scope>
    <source>
        <strain evidence="3">cv. SF193</strain>
        <tissue evidence="1">Leaves</tissue>
    </source>
</reference>
<evidence type="ECO:0000313" key="3">
    <source>
        <dbReference type="Proteomes" id="UP000215914"/>
    </source>
</evidence>
<dbReference type="Proteomes" id="UP000215914">
    <property type="component" value="Chromosome 4"/>
</dbReference>
<organism evidence="2 3">
    <name type="scientific">Helianthus annuus</name>
    <name type="common">Common sunflower</name>
    <dbReference type="NCBI Taxonomy" id="4232"/>
    <lineage>
        <taxon>Eukaryota</taxon>
        <taxon>Viridiplantae</taxon>
        <taxon>Streptophyta</taxon>
        <taxon>Embryophyta</taxon>
        <taxon>Tracheophyta</taxon>
        <taxon>Spermatophyta</taxon>
        <taxon>Magnoliopsida</taxon>
        <taxon>eudicotyledons</taxon>
        <taxon>Gunneridae</taxon>
        <taxon>Pentapetalae</taxon>
        <taxon>asterids</taxon>
        <taxon>campanulids</taxon>
        <taxon>Asterales</taxon>
        <taxon>Asteraceae</taxon>
        <taxon>Asteroideae</taxon>
        <taxon>Heliantheae alliance</taxon>
        <taxon>Heliantheae</taxon>
        <taxon>Helianthus</taxon>
    </lineage>
</organism>
<evidence type="ECO:0000313" key="2">
    <source>
        <dbReference type="EMBL" id="OTG28137.1"/>
    </source>
</evidence>
<proteinExistence type="predicted"/>
<reference evidence="1" key="3">
    <citation type="submission" date="2020-06" db="EMBL/GenBank/DDBJ databases">
        <title>Helianthus annuus Genome sequencing and assembly Release 2.</title>
        <authorList>
            <person name="Gouzy J."/>
            <person name="Langlade N."/>
            <person name="Munos S."/>
        </authorList>
    </citation>
    <scope>NUCLEOTIDE SEQUENCE</scope>
    <source>
        <tissue evidence="1">Leaves</tissue>
    </source>
</reference>